<feature type="transmembrane region" description="Helical" evidence="1">
    <location>
        <begin position="220"/>
        <end position="242"/>
    </location>
</feature>
<evidence type="ECO:0000313" key="2">
    <source>
        <dbReference type="Proteomes" id="UP000095287"/>
    </source>
</evidence>
<name>A0A1I7YFL5_9BILA</name>
<dbReference type="WBParaSite" id="L893_g15897.t1">
    <property type="protein sequence ID" value="L893_g15897.t1"/>
    <property type="gene ID" value="L893_g15897"/>
</dbReference>
<dbReference type="AlphaFoldDB" id="A0A1I7YFL5"/>
<feature type="transmembrane region" description="Helical" evidence="1">
    <location>
        <begin position="106"/>
        <end position="125"/>
    </location>
</feature>
<feature type="transmembrane region" description="Helical" evidence="1">
    <location>
        <begin position="12"/>
        <end position="36"/>
    </location>
</feature>
<evidence type="ECO:0000313" key="3">
    <source>
        <dbReference type="WBParaSite" id="L893_g15897.t1"/>
    </source>
</evidence>
<keyword evidence="1" id="KW-0472">Membrane</keyword>
<organism evidence="2 3">
    <name type="scientific">Steinernema glaseri</name>
    <dbReference type="NCBI Taxonomy" id="37863"/>
    <lineage>
        <taxon>Eukaryota</taxon>
        <taxon>Metazoa</taxon>
        <taxon>Ecdysozoa</taxon>
        <taxon>Nematoda</taxon>
        <taxon>Chromadorea</taxon>
        <taxon>Rhabditida</taxon>
        <taxon>Tylenchina</taxon>
        <taxon>Panagrolaimomorpha</taxon>
        <taxon>Strongyloidoidea</taxon>
        <taxon>Steinernematidae</taxon>
        <taxon>Steinernema</taxon>
    </lineage>
</organism>
<protein>
    <submittedName>
        <fullName evidence="3">G_PROTEIN_RECEP_F1_2 domain-containing protein</fullName>
    </submittedName>
</protein>
<keyword evidence="1" id="KW-0812">Transmembrane</keyword>
<evidence type="ECO:0000256" key="1">
    <source>
        <dbReference type="SAM" id="Phobius"/>
    </source>
</evidence>
<keyword evidence="1" id="KW-1133">Transmembrane helix</keyword>
<feature type="transmembrane region" description="Helical" evidence="1">
    <location>
        <begin position="42"/>
        <end position="64"/>
    </location>
</feature>
<feature type="transmembrane region" description="Helical" evidence="1">
    <location>
        <begin position="186"/>
        <end position="208"/>
    </location>
</feature>
<proteinExistence type="predicted"/>
<accession>A0A1I7YFL5</accession>
<sequence length="504" mass="56328">MAFLLRPQDYFVVLNTFCVVLILLTALTFFTIYVYTPTHHRHIAYCLYNVLTWFTLSALWVALIDRSNHDLISTISMVCSISHPVFALPIPSWLKRCISSSIQYNGHAAVIVMLIYVCFGSYLATRKRQVSFLFFCASSHVLISVIFGLIDYKDVFSLATANATVLVNNGYNAATTRCTQTSGMKWTTVVVITYSLFVVTFLISAIVVQSCKKIKSSRRAALLSFTLLIGNVVIFSTVPLLVSTGALLLGNEPILLFMTRITELLRCAKAIGSAIVVLFSVSEYRRNILDWIPKSPTKPIPIGGSDEADRTPSPMFFNKTDAELLMRNLGLKPSVSVEEGPTSPTLDFGSPKTVIGIPIARRSFQNSSESLGGSLKSYRSRPFSPLPQIEKMPPHHGHFQEMFRSRAATTDPMYPLRATNSTDMFLHRLDQRHPKLFFEGEEADGDSDFDRLKLGHRVMSLEFPPLKASAYPMMGVHKPFRVKSQTLSRRPHTFETSSLIAVKA</sequence>
<dbReference type="Proteomes" id="UP000095287">
    <property type="component" value="Unplaced"/>
</dbReference>
<keyword evidence="2" id="KW-1185">Reference proteome</keyword>
<feature type="transmembrane region" description="Helical" evidence="1">
    <location>
        <begin position="132"/>
        <end position="150"/>
    </location>
</feature>
<reference evidence="3" key="1">
    <citation type="submission" date="2016-11" db="UniProtKB">
        <authorList>
            <consortium name="WormBaseParasite"/>
        </authorList>
    </citation>
    <scope>IDENTIFICATION</scope>
</reference>